<keyword evidence="1" id="KW-1133">Transmembrane helix</keyword>
<dbReference type="EMBL" id="MFNE01000005">
    <property type="protein sequence ID" value="OGG97110.1"/>
    <property type="molecule type" value="Genomic_DNA"/>
</dbReference>
<feature type="transmembrane region" description="Helical" evidence="1">
    <location>
        <begin position="35"/>
        <end position="55"/>
    </location>
</feature>
<keyword evidence="1" id="KW-0472">Membrane</keyword>
<dbReference type="AlphaFoldDB" id="A0A1F6GG70"/>
<gene>
    <name evidence="2" type="ORF">A2527_13245</name>
</gene>
<proteinExistence type="predicted"/>
<comment type="caution">
    <text evidence="2">The sequence shown here is derived from an EMBL/GenBank/DDBJ whole genome shotgun (WGS) entry which is preliminary data.</text>
</comment>
<evidence type="ECO:0008006" key="4">
    <source>
        <dbReference type="Google" id="ProtNLM"/>
    </source>
</evidence>
<keyword evidence="1" id="KW-0812">Transmembrane</keyword>
<sequence length="375" mass="42096">MKRLLLLLLFLLLASDLFALIPDRRRLFEDREENVYMLIPAIASLPGLGLFAGVLGSFSNIGGSGIDAAVTEANTFGSQSDIHIRAYALREVPLFINGLTVEYWFGDIKFADFYTYLPGRDSPDFVIPQTGKFKYYFLRPAYRLWQRRINLTYNLVFFKGFGVNGEGEEALAASHSASLDFLLDLTDDWVDPRRGIRMGYSQKLPAPTKSVLGKNSENSIQGYDQELTSKSYNLGLYIPFGNQATLALYEERFLTTGGEDSGQVVSGGSLRLRGYPAGRWSDRFGDTKIAEFRYNIPINYQIDSIFAKGRLDDLQWALFYEEGQVSPLNDRQLKENLHQSSGVGLRALIDAIVLRLDVATSEAGFQTHLTIDHAF</sequence>
<dbReference type="STRING" id="1817772.A2527_13245"/>
<protein>
    <recommendedName>
        <fullName evidence="4">Bacterial surface antigen (D15) domain-containing protein</fullName>
    </recommendedName>
</protein>
<evidence type="ECO:0000313" key="3">
    <source>
        <dbReference type="Proteomes" id="UP000178449"/>
    </source>
</evidence>
<organism evidence="2 3">
    <name type="scientific">Candidatus Lambdaproteobacteria bacterium RIFOXYD2_FULL_50_16</name>
    <dbReference type="NCBI Taxonomy" id="1817772"/>
    <lineage>
        <taxon>Bacteria</taxon>
        <taxon>Pseudomonadati</taxon>
        <taxon>Pseudomonadota</taxon>
        <taxon>Candidatus Lambdaproteobacteria</taxon>
    </lineage>
</organism>
<evidence type="ECO:0000313" key="2">
    <source>
        <dbReference type="EMBL" id="OGG97110.1"/>
    </source>
</evidence>
<dbReference type="Proteomes" id="UP000178449">
    <property type="component" value="Unassembled WGS sequence"/>
</dbReference>
<accession>A0A1F6GG70</accession>
<reference evidence="2 3" key="1">
    <citation type="journal article" date="2016" name="Nat. Commun.">
        <title>Thousands of microbial genomes shed light on interconnected biogeochemical processes in an aquifer system.</title>
        <authorList>
            <person name="Anantharaman K."/>
            <person name="Brown C.T."/>
            <person name="Hug L.A."/>
            <person name="Sharon I."/>
            <person name="Castelle C.J."/>
            <person name="Probst A.J."/>
            <person name="Thomas B.C."/>
            <person name="Singh A."/>
            <person name="Wilkins M.J."/>
            <person name="Karaoz U."/>
            <person name="Brodie E.L."/>
            <person name="Williams K.H."/>
            <person name="Hubbard S.S."/>
            <person name="Banfield J.F."/>
        </authorList>
    </citation>
    <scope>NUCLEOTIDE SEQUENCE [LARGE SCALE GENOMIC DNA]</scope>
</reference>
<evidence type="ECO:0000256" key="1">
    <source>
        <dbReference type="SAM" id="Phobius"/>
    </source>
</evidence>
<dbReference type="Gene3D" id="2.40.160.50">
    <property type="entry name" value="membrane protein fhac: a member of the omp85/tpsb transporter family"/>
    <property type="match status" value="1"/>
</dbReference>
<name>A0A1F6GG70_9PROT</name>